<reference evidence="3 4" key="1">
    <citation type="submission" date="2016-10" db="EMBL/GenBank/DDBJ databases">
        <authorList>
            <person name="de Groot N.N."/>
        </authorList>
    </citation>
    <scope>NUCLEOTIDE SEQUENCE [LARGE SCALE GENOMIC DNA]</scope>
    <source>
        <strain evidence="3 4">JCM 21544</strain>
    </source>
</reference>
<feature type="region of interest" description="Disordered" evidence="2">
    <location>
        <begin position="27"/>
        <end position="59"/>
    </location>
</feature>
<dbReference type="RefSeq" id="WP_084335258.1">
    <property type="nucleotide sequence ID" value="NZ_FNFD01000033.1"/>
</dbReference>
<keyword evidence="4" id="KW-1185">Reference proteome</keyword>
<sequence length="216" mass="23848">MPRWTPVALGTLLALVGGLASLLWLAPDDDSPPAPQSTASGSNPISTPPAEQPVASRRSGAALDSAVLAQQQERLAFHNDYRRFTSRAADLPAAERAQQARELSREIDRYEERGELAISEALLLQIGLIQASGLDEAEQKARAAAMTARYKARSAAREAERSPDANFERYKAEEKRIVEEVLAMQQIPGGLSRDQYLRERLQEAREQAYQERITPP</sequence>
<organism evidence="3 4">
    <name type="scientific">Pseudomonas indica</name>
    <dbReference type="NCBI Taxonomy" id="137658"/>
    <lineage>
        <taxon>Bacteria</taxon>
        <taxon>Pseudomonadati</taxon>
        <taxon>Pseudomonadota</taxon>
        <taxon>Gammaproteobacteria</taxon>
        <taxon>Pseudomonadales</taxon>
        <taxon>Pseudomonadaceae</taxon>
        <taxon>Pseudomonas</taxon>
    </lineage>
</organism>
<evidence type="ECO:0000256" key="1">
    <source>
        <dbReference type="SAM" id="Coils"/>
    </source>
</evidence>
<evidence type="ECO:0000313" key="3">
    <source>
        <dbReference type="EMBL" id="SDL87135.1"/>
    </source>
</evidence>
<keyword evidence="1" id="KW-0175">Coiled coil</keyword>
<accession>A0A1G9NMB2</accession>
<protein>
    <submittedName>
        <fullName evidence="3">Uncharacterized protein</fullName>
    </submittedName>
</protein>
<evidence type="ECO:0000256" key="2">
    <source>
        <dbReference type="SAM" id="MobiDB-lite"/>
    </source>
</evidence>
<name>A0A1G9NMB2_9PSED</name>
<feature type="coiled-coil region" evidence="1">
    <location>
        <begin position="93"/>
        <end position="120"/>
    </location>
</feature>
<proteinExistence type="predicted"/>
<dbReference type="Proteomes" id="UP000198706">
    <property type="component" value="Unassembled WGS sequence"/>
</dbReference>
<gene>
    <name evidence="3" type="ORF">SAMN05216186_13332</name>
</gene>
<dbReference type="EMBL" id="FNFD01000033">
    <property type="protein sequence ID" value="SDL87135.1"/>
    <property type="molecule type" value="Genomic_DNA"/>
</dbReference>
<dbReference type="AlphaFoldDB" id="A0A1G9NMB2"/>
<evidence type="ECO:0000313" key="4">
    <source>
        <dbReference type="Proteomes" id="UP000198706"/>
    </source>
</evidence>
<dbReference type="STRING" id="137658.SAMN05216186_13332"/>